<accession>A0A1H7WST4</accession>
<evidence type="ECO:0000259" key="2">
    <source>
        <dbReference type="Pfam" id="PF02517"/>
    </source>
</evidence>
<dbReference type="PANTHER" id="PTHR39430:SF1">
    <property type="entry name" value="PROTEASE"/>
    <property type="match status" value="1"/>
</dbReference>
<keyword evidence="1" id="KW-1133">Transmembrane helix</keyword>
<gene>
    <name evidence="3" type="ORF">SAMN05661044_04626</name>
</gene>
<dbReference type="RefSeq" id="WP_093329542.1">
    <property type="nucleotide sequence ID" value="NZ_FOAF01000009.1"/>
</dbReference>
<name>A0A1H7WST4_OLID1</name>
<dbReference type="AlphaFoldDB" id="A0A1H7WST4"/>
<feature type="transmembrane region" description="Helical" evidence="1">
    <location>
        <begin position="106"/>
        <end position="124"/>
    </location>
</feature>
<evidence type="ECO:0000313" key="3">
    <source>
        <dbReference type="EMBL" id="SEM23967.1"/>
    </source>
</evidence>
<feature type="transmembrane region" description="Helical" evidence="1">
    <location>
        <begin position="166"/>
        <end position="183"/>
    </location>
</feature>
<dbReference type="EMBL" id="FOAF01000009">
    <property type="protein sequence ID" value="SEM23967.1"/>
    <property type="molecule type" value="Genomic_DNA"/>
</dbReference>
<feature type="domain" description="CAAX prenyl protease 2/Lysostaphin resistance protein A-like" evidence="2">
    <location>
        <begin position="108"/>
        <end position="202"/>
    </location>
</feature>
<evidence type="ECO:0000256" key="1">
    <source>
        <dbReference type="SAM" id="Phobius"/>
    </source>
</evidence>
<feature type="transmembrane region" description="Helical" evidence="1">
    <location>
        <begin position="190"/>
        <end position="209"/>
    </location>
</feature>
<dbReference type="STRING" id="407022.SAMN05661044_04626"/>
<reference evidence="4" key="1">
    <citation type="submission" date="2016-10" db="EMBL/GenBank/DDBJ databases">
        <authorList>
            <person name="Varghese N."/>
            <person name="Submissions S."/>
        </authorList>
    </citation>
    <scope>NUCLEOTIDE SEQUENCE [LARGE SCALE GENOMIC DNA]</scope>
    <source>
        <strain evidence="4">DSM 18733</strain>
    </source>
</reference>
<protein>
    <submittedName>
        <fullName evidence="3">CAAX protease self-immunity</fullName>
    </submittedName>
</protein>
<dbReference type="GO" id="GO:0080120">
    <property type="term" value="P:CAAX-box protein maturation"/>
    <property type="evidence" value="ECO:0007669"/>
    <property type="project" value="UniProtKB-ARBA"/>
</dbReference>
<keyword evidence="3" id="KW-0378">Hydrolase</keyword>
<keyword evidence="3" id="KW-0645">Protease</keyword>
<dbReference type="InterPro" id="IPR003675">
    <property type="entry name" value="Rce1/LyrA-like_dom"/>
</dbReference>
<proteinExistence type="predicted"/>
<feature type="transmembrane region" description="Helical" evidence="1">
    <location>
        <begin position="65"/>
        <end position="86"/>
    </location>
</feature>
<feature type="transmembrane region" description="Helical" evidence="1">
    <location>
        <begin position="145"/>
        <end position="160"/>
    </location>
</feature>
<sequence length="217" mass="25164">MENKALLLFRDIGIIAFLILFPHFVPLPFYSYSVVCLLLIWFLLRKEAKIFRDLGLSKNGLTIKAVLIGIVSALIWVGFMQLIYIPTIKYFFVVPDYTEYNFIKESPSKLIIIIIAAWLIGGFYEEITFRGYIQSLLDKRLTKSSMLWSVIITSILFGLYHWQQDVFGMVAAVFGGLFWAILFKKFDNNLWIPILSHATFDTITLILIYTDKFGNLY</sequence>
<dbReference type="GO" id="GO:0004175">
    <property type="term" value="F:endopeptidase activity"/>
    <property type="evidence" value="ECO:0007669"/>
    <property type="project" value="UniProtKB-ARBA"/>
</dbReference>
<keyword evidence="4" id="KW-1185">Reference proteome</keyword>
<organism evidence="3 4">
    <name type="scientific">Olivibacter domesticus</name>
    <name type="common">Pseudosphingobacterium domesticum</name>
    <dbReference type="NCBI Taxonomy" id="407022"/>
    <lineage>
        <taxon>Bacteria</taxon>
        <taxon>Pseudomonadati</taxon>
        <taxon>Bacteroidota</taxon>
        <taxon>Sphingobacteriia</taxon>
        <taxon>Sphingobacteriales</taxon>
        <taxon>Sphingobacteriaceae</taxon>
        <taxon>Olivibacter</taxon>
    </lineage>
</organism>
<keyword evidence="1" id="KW-0812">Transmembrane</keyword>
<dbReference type="GO" id="GO:0006508">
    <property type="term" value="P:proteolysis"/>
    <property type="evidence" value="ECO:0007669"/>
    <property type="project" value="UniProtKB-KW"/>
</dbReference>
<evidence type="ECO:0000313" key="4">
    <source>
        <dbReference type="Proteomes" id="UP000199421"/>
    </source>
</evidence>
<keyword evidence="1" id="KW-0472">Membrane</keyword>
<feature type="transmembrane region" description="Helical" evidence="1">
    <location>
        <begin position="29"/>
        <end position="44"/>
    </location>
</feature>
<dbReference type="Pfam" id="PF02517">
    <property type="entry name" value="Rce1-like"/>
    <property type="match status" value="1"/>
</dbReference>
<dbReference type="Proteomes" id="UP000199421">
    <property type="component" value="Unassembled WGS sequence"/>
</dbReference>
<dbReference type="OrthoDB" id="9779573at2"/>
<dbReference type="PANTHER" id="PTHR39430">
    <property type="entry name" value="MEMBRANE-ASSOCIATED PROTEASE-RELATED"/>
    <property type="match status" value="1"/>
</dbReference>